<keyword evidence="2" id="KW-1185">Reference proteome</keyword>
<evidence type="ECO:0000313" key="1">
    <source>
        <dbReference type="EMBL" id="KAJ2800781.1"/>
    </source>
</evidence>
<sequence>MADSQAVETTIVWADGAAESVAIRGTFSRDSEQWWTETIPLRREGSSHRAVLTLEPGRYEFKYVVDGEWRVNSSKYQIVNDGYGNSNNMIIVSATAHSNTHSGHADTALSIDDQPEIGDRTSTYNSEYTRLLATRPDGTKSVAGYSGNQSSVHDDEDCSSLTADGGEDRHSAEAAEGGSGSDDSIRRTWSVKRIVVGTLMVLFFGLLGVASALWYD</sequence>
<protein>
    <submittedName>
        <fullName evidence="1">Uncharacterized protein</fullName>
    </submittedName>
</protein>
<accession>A0ACC1L4C4</accession>
<comment type="caution">
    <text evidence="1">The sequence shown here is derived from an EMBL/GenBank/DDBJ whole genome shotgun (WGS) entry which is preliminary data.</text>
</comment>
<organism evidence="1 2">
    <name type="scientific">Coemansia furcata</name>
    <dbReference type="NCBI Taxonomy" id="417177"/>
    <lineage>
        <taxon>Eukaryota</taxon>
        <taxon>Fungi</taxon>
        <taxon>Fungi incertae sedis</taxon>
        <taxon>Zoopagomycota</taxon>
        <taxon>Kickxellomycotina</taxon>
        <taxon>Kickxellomycetes</taxon>
        <taxon>Kickxellales</taxon>
        <taxon>Kickxellaceae</taxon>
        <taxon>Coemansia</taxon>
    </lineage>
</organism>
<dbReference type="EMBL" id="JANBUP010002340">
    <property type="protein sequence ID" value="KAJ2800781.1"/>
    <property type="molecule type" value="Genomic_DNA"/>
</dbReference>
<dbReference type="Proteomes" id="UP001140096">
    <property type="component" value="Unassembled WGS sequence"/>
</dbReference>
<name>A0ACC1L4C4_9FUNG</name>
<evidence type="ECO:0000313" key="2">
    <source>
        <dbReference type="Proteomes" id="UP001140096"/>
    </source>
</evidence>
<reference evidence="1" key="1">
    <citation type="submission" date="2022-07" db="EMBL/GenBank/DDBJ databases">
        <title>Phylogenomic reconstructions and comparative analyses of Kickxellomycotina fungi.</title>
        <authorList>
            <person name="Reynolds N.K."/>
            <person name="Stajich J.E."/>
            <person name="Barry K."/>
            <person name="Grigoriev I.V."/>
            <person name="Crous P."/>
            <person name="Smith M.E."/>
        </authorList>
    </citation>
    <scope>NUCLEOTIDE SEQUENCE</scope>
    <source>
        <strain evidence="1">CBS 102833</strain>
    </source>
</reference>
<gene>
    <name evidence="1" type="ORF">H4S07_005097</name>
</gene>
<proteinExistence type="predicted"/>